<gene>
    <name evidence="1" type="ORF">HLH29_08680</name>
</gene>
<dbReference type="AlphaFoldDB" id="A0A7W4JDG7"/>
<protein>
    <submittedName>
        <fullName evidence="1">SGNH/GDSL hydrolase family protein</fullName>
    </submittedName>
</protein>
<name>A0A7W4JDG7_9PROT</name>
<dbReference type="Proteomes" id="UP000525623">
    <property type="component" value="Unassembled WGS sequence"/>
</dbReference>
<dbReference type="InterPro" id="IPR036514">
    <property type="entry name" value="SGNH_hydro_sf"/>
</dbReference>
<comment type="caution">
    <text evidence="1">The sequence shown here is derived from an EMBL/GenBank/DDBJ whole genome shotgun (WGS) entry which is preliminary data.</text>
</comment>
<sequence length="215" mass="23532">MAPLLLGLTILLVGDSHVTFKNTLLATLPDELTRQGAKVISYGLCSSKPEDWVDEKPTNTCGSTMRVGVEPITLSMQPGDVPPNIPALLEKWHPNAVIVVFGDAMAGYGQKDMPTNWIDDQVHALVDQVGSTNCIWVGPTWGAYNPRYGKTDERTLQLAALLKKDVQPCHYIDSTTLMSRGHVETEDGIHLTTAEYQKWSAALSAQIIPLLVHKS</sequence>
<organism evidence="1 2">
    <name type="scientific">Gluconacetobacter tumulicola</name>
    <dbReference type="NCBI Taxonomy" id="1017177"/>
    <lineage>
        <taxon>Bacteria</taxon>
        <taxon>Pseudomonadati</taxon>
        <taxon>Pseudomonadota</taxon>
        <taxon>Alphaproteobacteria</taxon>
        <taxon>Acetobacterales</taxon>
        <taxon>Acetobacteraceae</taxon>
        <taxon>Gluconacetobacter</taxon>
    </lineage>
</organism>
<proteinExistence type="predicted"/>
<keyword evidence="2" id="KW-1185">Reference proteome</keyword>
<dbReference type="Gene3D" id="3.40.50.1110">
    <property type="entry name" value="SGNH hydrolase"/>
    <property type="match status" value="1"/>
</dbReference>
<evidence type="ECO:0000313" key="1">
    <source>
        <dbReference type="EMBL" id="MBB2179245.1"/>
    </source>
</evidence>
<reference evidence="1 2" key="1">
    <citation type="submission" date="2020-04" db="EMBL/GenBank/DDBJ databases">
        <title>Description of novel Gluconacetobacter.</title>
        <authorList>
            <person name="Sombolestani A."/>
        </authorList>
    </citation>
    <scope>NUCLEOTIDE SEQUENCE [LARGE SCALE GENOMIC DNA]</scope>
    <source>
        <strain evidence="1 2">LMG 27725</strain>
    </source>
</reference>
<dbReference type="GO" id="GO:0016788">
    <property type="term" value="F:hydrolase activity, acting on ester bonds"/>
    <property type="evidence" value="ECO:0007669"/>
    <property type="project" value="UniProtKB-ARBA"/>
</dbReference>
<accession>A0A7W4JDG7</accession>
<dbReference type="CDD" id="cd00229">
    <property type="entry name" value="SGNH_hydrolase"/>
    <property type="match status" value="1"/>
</dbReference>
<keyword evidence="1" id="KW-0378">Hydrolase</keyword>
<evidence type="ECO:0000313" key="2">
    <source>
        <dbReference type="Proteomes" id="UP000525623"/>
    </source>
</evidence>
<dbReference type="SUPFAM" id="SSF52266">
    <property type="entry name" value="SGNH hydrolase"/>
    <property type="match status" value="1"/>
</dbReference>
<dbReference type="EMBL" id="JABEQL010000009">
    <property type="protein sequence ID" value="MBB2179245.1"/>
    <property type="molecule type" value="Genomic_DNA"/>
</dbReference>
<dbReference type="RefSeq" id="WP_182965829.1">
    <property type="nucleotide sequence ID" value="NZ_BAABGC010000010.1"/>
</dbReference>